<dbReference type="EMBL" id="ML996104">
    <property type="protein sequence ID" value="KAF2739450.1"/>
    <property type="molecule type" value="Genomic_DNA"/>
</dbReference>
<dbReference type="SUPFAM" id="SSF82199">
    <property type="entry name" value="SET domain"/>
    <property type="match status" value="1"/>
</dbReference>
<dbReference type="AlphaFoldDB" id="A0A9P4R953"/>
<dbReference type="Gene3D" id="2.170.270.10">
    <property type="entry name" value="SET domain"/>
    <property type="match status" value="1"/>
</dbReference>
<keyword evidence="4" id="KW-1185">Reference proteome</keyword>
<dbReference type="PROSITE" id="PS50280">
    <property type="entry name" value="SET"/>
    <property type="match status" value="1"/>
</dbReference>
<gene>
    <name evidence="3" type="ORF">EJ04DRAFT_326448</name>
</gene>
<comment type="caution">
    <text evidence="3">The sequence shown here is derived from an EMBL/GenBank/DDBJ whole genome shotgun (WGS) entry which is preliminary data.</text>
</comment>
<protein>
    <recommendedName>
        <fullName evidence="2">SET domain-containing protein</fullName>
    </recommendedName>
</protein>
<dbReference type="Pfam" id="PF00856">
    <property type="entry name" value="SET"/>
    <property type="match status" value="1"/>
</dbReference>
<sequence length="213" mass="23092">MPSKQKGSPDKPRSAGPKIPKGWPQGLLYLHAPVYSKKLAVEAHNAVLLASSDAPDAGQRSSACRPHTNVKITKIISPSHPADGQHGLFASQPLAPDTLILPYLGYVHDKNDTNPASDYDLSLDRDYGIGVDASEMGNEARFINDYRGVSGAPNADFREIYVDSDNGRVEKRMGVFVLSAGKSGKRAKGIAKGEEILVSYGKGFWTEREKKQD</sequence>
<reference evidence="3" key="1">
    <citation type="journal article" date="2020" name="Stud. Mycol.">
        <title>101 Dothideomycetes genomes: a test case for predicting lifestyles and emergence of pathogens.</title>
        <authorList>
            <person name="Haridas S."/>
            <person name="Albert R."/>
            <person name="Binder M."/>
            <person name="Bloem J."/>
            <person name="Labutti K."/>
            <person name="Salamov A."/>
            <person name="Andreopoulos B."/>
            <person name="Baker S."/>
            <person name="Barry K."/>
            <person name="Bills G."/>
            <person name="Bluhm B."/>
            <person name="Cannon C."/>
            <person name="Castanera R."/>
            <person name="Culley D."/>
            <person name="Daum C."/>
            <person name="Ezra D."/>
            <person name="Gonzalez J."/>
            <person name="Henrissat B."/>
            <person name="Kuo A."/>
            <person name="Liang C."/>
            <person name="Lipzen A."/>
            <person name="Lutzoni F."/>
            <person name="Magnuson J."/>
            <person name="Mondo S."/>
            <person name="Nolan M."/>
            <person name="Ohm R."/>
            <person name="Pangilinan J."/>
            <person name="Park H.-J."/>
            <person name="Ramirez L."/>
            <person name="Alfaro M."/>
            <person name="Sun H."/>
            <person name="Tritt A."/>
            <person name="Yoshinaga Y."/>
            <person name="Zwiers L.-H."/>
            <person name="Turgeon B."/>
            <person name="Goodwin S."/>
            <person name="Spatafora J."/>
            <person name="Crous P."/>
            <person name="Grigoriev I."/>
        </authorList>
    </citation>
    <scope>NUCLEOTIDE SEQUENCE</scope>
    <source>
        <strain evidence="3">CBS 125425</strain>
    </source>
</reference>
<name>A0A9P4R953_9PLEO</name>
<dbReference type="Proteomes" id="UP000799444">
    <property type="component" value="Unassembled WGS sequence"/>
</dbReference>
<evidence type="ECO:0000256" key="1">
    <source>
        <dbReference type="SAM" id="MobiDB-lite"/>
    </source>
</evidence>
<dbReference type="InterPro" id="IPR046341">
    <property type="entry name" value="SET_dom_sf"/>
</dbReference>
<accession>A0A9P4R953</accession>
<feature type="domain" description="SET" evidence="2">
    <location>
        <begin position="68"/>
        <end position="201"/>
    </location>
</feature>
<proteinExistence type="predicted"/>
<feature type="region of interest" description="Disordered" evidence="1">
    <location>
        <begin position="1"/>
        <end position="22"/>
    </location>
</feature>
<organism evidence="3 4">
    <name type="scientific">Polyplosphaeria fusca</name>
    <dbReference type="NCBI Taxonomy" id="682080"/>
    <lineage>
        <taxon>Eukaryota</taxon>
        <taxon>Fungi</taxon>
        <taxon>Dikarya</taxon>
        <taxon>Ascomycota</taxon>
        <taxon>Pezizomycotina</taxon>
        <taxon>Dothideomycetes</taxon>
        <taxon>Pleosporomycetidae</taxon>
        <taxon>Pleosporales</taxon>
        <taxon>Tetraplosphaeriaceae</taxon>
        <taxon>Polyplosphaeria</taxon>
    </lineage>
</organism>
<evidence type="ECO:0000313" key="3">
    <source>
        <dbReference type="EMBL" id="KAF2739450.1"/>
    </source>
</evidence>
<dbReference type="OrthoDB" id="5792673at2759"/>
<evidence type="ECO:0000313" key="4">
    <source>
        <dbReference type="Proteomes" id="UP000799444"/>
    </source>
</evidence>
<evidence type="ECO:0000259" key="2">
    <source>
        <dbReference type="PROSITE" id="PS50280"/>
    </source>
</evidence>
<dbReference type="InterPro" id="IPR001214">
    <property type="entry name" value="SET_dom"/>
</dbReference>